<feature type="transmembrane region" description="Helical" evidence="2">
    <location>
        <begin position="302"/>
        <end position="324"/>
    </location>
</feature>
<gene>
    <name evidence="4" type="ORF">O4U47_23060</name>
</gene>
<sequence>MSDDARRSREEALGRLVERGVITAEQAQAVSGELDRAQTSSGVRWSEVVGYIGGGLLLAAVATFAATSWEDLGDATRVALLAAAVPVLALAGMAMAGGPKAMAVPRDRLPKVRRRVGGTLFALASVAALAAVQVFFSSMLPLWEDPLLVAGGAGLVVAVGGYALVRSAPGVVATWAMSTVVVAGMLRRTLETLGMSGGILFAGSDEMAINGTGYILLGAVWIAVALSGLLAERGTAIGLGAGTALAAAEVLPSPGSYLGVLGLAAAFFGLYAWRRAGVLLVFGTIAATVGVPQMVWELTDGQVSAAAILAIAGAVLLGVSWAGVRLHRSGRPAPGGEAGAPTPGQGQAPPQPPAPKVDPRDPDERL</sequence>
<evidence type="ECO:0000313" key="4">
    <source>
        <dbReference type="EMBL" id="MDA2807406.1"/>
    </source>
</evidence>
<name>A0ABT4TRV9_9ACTN</name>
<protein>
    <recommendedName>
        <fullName evidence="3">DUF2157 domain-containing protein</fullName>
    </recommendedName>
</protein>
<feature type="transmembrane region" description="Helical" evidence="2">
    <location>
        <begin position="207"/>
        <end position="231"/>
    </location>
</feature>
<keyword evidence="2" id="KW-0812">Transmembrane</keyword>
<evidence type="ECO:0000259" key="3">
    <source>
        <dbReference type="Pfam" id="PF09925"/>
    </source>
</evidence>
<dbReference type="Pfam" id="PF09925">
    <property type="entry name" value="DUF2157"/>
    <property type="match status" value="1"/>
</dbReference>
<feature type="transmembrane region" description="Helical" evidence="2">
    <location>
        <begin position="119"/>
        <end position="143"/>
    </location>
</feature>
<feature type="transmembrane region" description="Helical" evidence="2">
    <location>
        <begin position="278"/>
        <end position="296"/>
    </location>
</feature>
<organism evidence="4 5">
    <name type="scientific">Nocardiopsis suaedae</name>
    <dbReference type="NCBI Taxonomy" id="3018444"/>
    <lineage>
        <taxon>Bacteria</taxon>
        <taxon>Bacillati</taxon>
        <taxon>Actinomycetota</taxon>
        <taxon>Actinomycetes</taxon>
        <taxon>Streptosporangiales</taxon>
        <taxon>Nocardiopsidaceae</taxon>
        <taxon>Nocardiopsis</taxon>
    </lineage>
</organism>
<feature type="domain" description="DUF2157" evidence="3">
    <location>
        <begin position="15"/>
        <end position="131"/>
    </location>
</feature>
<evidence type="ECO:0000313" key="5">
    <source>
        <dbReference type="Proteomes" id="UP001165685"/>
    </source>
</evidence>
<keyword evidence="5" id="KW-1185">Reference proteome</keyword>
<dbReference type="EMBL" id="JAQFWP010000054">
    <property type="protein sequence ID" value="MDA2807406.1"/>
    <property type="molecule type" value="Genomic_DNA"/>
</dbReference>
<feature type="compositionally biased region" description="Basic and acidic residues" evidence="1">
    <location>
        <begin position="357"/>
        <end position="366"/>
    </location>
</feature>
<dbReference type="RefSeq" id="WP_270680035.1">
    <property type="nucleotide sequence ID" value="NZ_JAQFWP010000054.1"/>
</dbReference>
<feature type="compositionally biased region" description="Low complexity" evidence="1">
    <location>
        <begin position="332"/>
        <end position="348"/>
    </location>
</feature>
<keyword evidence="2" id="KW-1133">Transmembrane helix</keyword>
<feature type="transmembrane region" description="Helical" evidence="2">
    <location>
        <begin position="78"/>
        <end position="98"/>
    </location>
</feature>
<evidence type="ECO:0000256" key="1">
    <source>
        <dbReference type="SAM" id="MobiDB-lite"/>
    </source>
</evidence>
<proteinExistence type="predicted"/>
<accession>A0ABT4TRV9</accession>
<feature type="transmembrane region" description="Helical" evidence="2">
    <location>
        <begin position="48"/>
        <end position="66"/>
    </location>
</feature>
<feature type="region of interest" description="Disordered" evidence="1">
    <location>
        <begin position="330"/>
        <end position="366"/>
    </location>
</feature>
<dbReference type="Proteomes" id="UP001165685">
    <property type="component" value="Unassembled WGS sequence"/>
</dbReference>
<dbReference type="InterPro" id="IPR018677">
    <property type="entry name" value="DUF2157"/>
</dbReference>
<evidence type="ECO:0000256" key="2">
    <source>
        <dbReference type="SAM" id="Phobius"/>
    </source>
</evidence>
<feature type="transmembrane region" description="Helical" evidence="2">
    <location>
        <begin position="251"/>
        <end position="271"/>
    </location>
</feature>
<comment type="caution">
    <text evidence="4">The sequence shown here is derived from an EMBL/GenBank/DDBJ whole genome shotgun (WGS) entry which is preliminary data.</text>
</comment>
<keyword evidence="2" id="KW-0472">Membrane</keyword>
<reference evidence="4" key="1">
    <citation type="submission" date="2023-01" db="EMBL/GenBank/DDBJ databases">
        <title>Draft genome sequence of Nocardiopsis sp. LSu2-4 isolated from halophytes.</title>
        <authorList>
            <person name="Duangmal K."/>
            <person name="Chantavorakit T."/>
        </authorList>
    </citation>
    <scope>NUCLEOTIDE SEQUENCE</scope>
    <source>
        <strain evidence="4">LSu2-4</strain>
    </source>
</reference>